<organism evidence="3 4">
    <name type="scientific">Parageobacillus caldoxylosilyticus NBRC 107762</name>
    <dbReference type="NCBI Taxonomy" id="1220594"/>
    <lineage>
        <taxon>Bacteria</taxon>
        <taxon>Bacillati</taxon>
        <taxon>Bacillota</taxon>
        <taxon>Bacilli</taxon>
        <taxon>Bacillales</taxon>
        <taxon>Anoxybacillaceae</taxon>
        <taxon>Saccharococcus</taxon>
    </lineage>
</organism>
<dbReference type="EMBL" id="BAWO01000001">
    <property type="protein sequence ID" value="GAJ38192.1"/>
    <property type="molecule type" value="Genomic_DNA"/>
</dbReference>
<evidence type="ECO:0000313" key="3">
    <source>
        <dbReference type="EMBL" id="GAJ38192.1"/>
    </source>
</evidence>
<dbReference type="InterPro" id="IPR023509">
    <property type="entry name" value="DTD-like_sf"/>
</dbReference>
<keyword evidence="2" id="KW-0963">Cytoplasm</keyword>
<proteinExistence type="inferred from homology"/>
<comment type="catalytic activity">
    <reaction evidence="2">
        <text>a D-aminoacyl-tRNA + H2O = a tRNA + a D-alpha-amino acid + H(+)</text>
        <dbReference type="Rhea" id="RHEA:13953"/>
        <dbReference type="Rhea" id="RHEA-COMP:10123"/>
        <dbReference type="Rhea" id="RHEA-COMP:10124"/>
        <dbReference type="ChEBI" id="CHEBI:15377"/>
        <dbReference type="ChEBI" id="CHEBI:15378"/>
        <dbReference type="ChEBI" id="CHEBI:59871"/>
        <dbReference type="ChEBI" id="CHEBI:78442"/>
        <dbReference type="ChEBI" id="CHEBI:79333"/>
        <dbReference type="EC" id="3.1.1.96"/>
    </reaction>
</comment>
<keyword evidence="2" id="KW-0378">Hydrolase</keyword>
<dbReference type="RefSeq" id="WP_042406375.1">
    <property type="nucleotide sequence ID" value="NZ_BAWO01000001.1"/>
</dbReference>
<dbReference type="CDD" id="cd00563">
    <property type="entry name" value="Dtyr_deacylase"/>
    <property type="match status" value="1"/>
</dbReference>
<comment type="subcellular location">
    <subcellularLocation>
        <location evidence="2">Cytoplasm</location>
    </subcellularLocation>
</comment>
<gene>
    <name evidence="2 3" type="primary">dtd</name>
    <name evidence="3" type="ORF">GCA01S_001_01390</name>
</gene>
<dbReference type="EC" id="3.1.1.96" evidence="2"/>
<protein>
    <recommendedName>
        <fullName evidence="2">D-aminoacyl-tRNA deacylase</fullName>
        <shortName evidence="2">DTD</shortName>
        <ecNumber evidence="2">3.1.1.96</ecNumber>
    </recommendedName>
    <alternativeName>
        <fullName evidence="2">Gly-tRNA(Ala) deacylase</fullName>
        <ecNumber evidence="2">3.1.1.-</ecNumber>
    </alternativeName>
</protein>
<comment type="catalytic activity">
    <reaction evidence="2">
        <text>glycyl-tRNA(Ala) + H2O = tRNA(Ala) + glycine + H(+)</text>
        <dbReference type="Rhea" id="RHEA:53744"/>
        <dbReference type="Rhea" id="RHEA-COMP:9657"/>
        <dbReference type="Rhea" id="RHEA-COMP:13640"/>
        <dbReference type="ChEBI" id="CHEBI:15377"/>
        <dbReference type="ChEBI" id="CHEBI:15378"/>
        <dbReference type="ChEBI" id="CHEBI:57305"/>
        <dbReference type="ChEBI" id="CHEBI:78442"/>
        <dbReference type="ChEBI" id="CHEBI:78522"/>
    </reaction>
</comment>
<comment type="caution">
    <text evidence="3">The sequence shown here is derived from an EMBL/GenBank/DDBJ whole genome shotgun (WGS) entry which is preliminary data.</text>
</comment>
<reference evidence="3 4" key="1">
    <citation type="submission" date="2014-04" db="EMBL/GenBank/DDBJ databases">
        <title>Whole genome shotgun sequence of Geobacillus caldoxylosilyticus NBRC 107762.</title>
        <authorList>
            <person name="Hosoyama A."/>
            <person name="Hosoyama Y."/>
            <person name="Katano-Makiyama Y."/>
            <person name="Tsuchikane K."/>
            <person name="Ohji S."/>
            <person name="Ichikawa N."/>
            <person name="Yamazoe A."/>
            <person name="Fujita N."/>
        </authorList>
    </citation>
    <scope>NUCLEOTIDE SEQUENCE [LARGE SCALE GENOMIC DNA]</scope>
    <source>
        <strain evidence="3 4">NBRC 107762</strain>
    </source>
</reference>
<dbReference type="Proteomes" id="UP000023561">
    <property type="component" value="Unassembled WGS sequence"/>
</dbReference>
<dbReference type="Pfam" id="PF02580">
    <property type="entry name" value="Tyr_Deacylase"/>
    <property type="match status" value="1"/>
</dbReference>
<comment type="domain">
    <text evidence="2">A Gly-cisPro motif from one monomer fits into the active site of the other monomer to allow specific chiral rejection of L-amino acids.</text>
</comment>
<sequence>MKVVVQRAKKAKVTVNGEVVGAIGHGLVLLVGVTHSDTLEDVAFIADKIAHLRIFEDEAGKMNLSVLDVGGDILSVSQFTLYGDCRKGRRPNFMEAAKPDHALPLYEALNEALRQKGIRVETGKFGAMMEVELINDGPVTLIVESKEKTGNE</sequence>
<keyword evidence="2" id="KW-0694">RNA-binding</keyword>
<dbReference type="GO" id="GO:0000049">
    <property type="term" value="F:tRNA binding"/>
    <property type="evidence" value="ECO:0007669"/>
    <property type="project" value="UniProtKB-UniRule"/>
</dbReference>
<dbReference type="GeneID" id="301193827"/>
<dbReference type="Gene3D" id="3.50.80.10">
    <property type="entry name" value="D-tyrosyl-tRNA(Tyr) deacylase"/>
    <property type="match status" value="1"/>
</dbReference>
<keyword evidence="2" id="KW-0820">tRNA-binding</keyword>
<dbReference type="SUPFAM" id="SSF69500">
    <property type="entry name" value="DTD-like"/>
    <property type="match status" value="1"/>
</dbReference>
<dbReference type="GO" id="GO:0106026">
    <property type="term" value="F:Gly-tRNA(Ala) deacylase activity"/>
    <property type="evidence" value="ECO:0007669"/>
    <property type="project" value="UniProtKB-UniRule"/>
</dbReference>
<dbReference type="NCBIfam" id="TIGR00256">
    <property type="entry name" value="D-aminoacyl-tRNA deacylase"/>
    <property type="match status" value="1"/>
</dbReference>
<evidence type="ECO:0000256" key="2">
    <source>
        <dbReference type="HAMAP-Rule" id="MF_00518"/>
    </source>
</evidence>
<keyword evidence="4" id="KW-1185">Reference proteome</keyword>
<dbReference type="OrthoDB" id="9801395at2"/>
<dbReference type="GO" id="GO:0019478">
    <property type="term" value="P:D-amino acid catabolic process"/>
    <property type="evidence" value="ECO:0007669"/>
    <property type="project" value="UniProtKB-UniRule"/>
</dbReference>
<comment type="function">
    <text evidence="2">An aminoacyl-tRNA editing enzyme that deacylates mischarged D-aminoacyl-tRNAs. Also deacylates mischarged glycyl-tRNA(Ala), protecting cells against glycine mischarging by AlaRS. Acts via tRNA-based rather than protein-based catalysis; rejects L-amino acids rather than detecting D-amino acids in the active site. By recycling D-aminoacyl-tRNA to D-amino acids and free tRNA molecules, this enzyme counteracts the toxicity associated with the formation of D-aminoacyl-tRNA entities in vivo and helps enforce protein L-homochirality.</text>
</comment>
<dbReference type="GO" id="GO:0051500">
    <property type="term" value="F:D-tyrosyl-tRNA(Tyr) deacylase activity"/>
    <property type="evidence" value="ECO:0007669"/>
    <property type="project" value="TreeGrafter"/>
</dbReference>
<dbReference type="EC" id="3.1.1.-" evidence="2"/>
<accession>A0A023DAP7</accession>
<dbReference type="GO" id="GO:0005737">
    <property type="term" value="C:cytoplasm"/>
    <property type="evidence" value="ECO:0007669"/>
    <property type="project" value="UniProtKB-SubCell"/>
</dbReference>
<dbReference type="AlphaFoldDB" id="A0A023DAP7"/>
<evidence type="ECO:0000313" key="4">
    <source>
        <dbReference type="Proteomes" id="UP000023561"/>
    </source>
</evidence>
<dbReference type="PANTHER" id="PTHR10472:SF5">
    <property type="entry name" value="D-AMINOACYL-TRNA DEACYLASE 1"/>
    <property type="match status" value="1"/>
</dbReference>
<comment type="subunit">
    <text evidence="2">Homodimer.</text>
</comment>
<comment type="similarity">
    <text evidence="1 2">Belongs to the DTD family.</text>
</comment>
<dbReference type="HAMAP" id="MF_00518">
    <property type="entry name" value="Deacylase_Dtd"/>
    <property type="match status" value="1"/>
</dbReference>
<feature type="short sequence motif" description="Gly-cisPro motif, important for rejection of L-amino acids" evidence="2">
    <location>
        <begin position="137"/>
        <end position="138"/>
    </location>
</feature>
<dbReference type="GO" id="GO:0043908">
    <property type="term" value="F:Ser(Gly)-tRNA(Ala) hydrolase activity"/>
    <property type="evidence" value="ECO:0007669"/>
    <property type="project" value="UniProtKB-UniRule"/>
</dbReference>
<name>A0A023DAP7_9BACL</name>
<dbReference type="InterPro" id="IPR003732">
    <property type="entry name" value="Daa-tRNA_deacyls_DTD"/>
</dbReference>
<dbReference type="PANTHER" id="PTHR10472">
    <property type="entry name" value="D-TYROSYL-TRNA TYR DEACYLASE"/>
    <property type="match status" value="1"/>
</dbReference>
<dbReference type="FunFam" id="3.50.80.10:FF:000001">
    <property type="entry name" value="D-aminoacyl-tRNA deacylase"/>
    <property type="match status" value="1"/>
</dbReference>
<evidence type="ECO:0000256" key="1">
    <source>
        <dbReference type="ARBA" id="ARBA00009673"/>
    </source>
</evidence>